<dbReference type="Gramene" id="Vitis02g00693.t01">
    <property type="protein sequence ID" value="Vitis02g00693.t01.CDS"/>
    <property type="gene ID" value="Vitis02g00693"/>
</dbReference>
<evidence type="ECO:0000256" key="2">
    <source>
        <dbReference type="ARBA" id="ARBA00009089"/>
    </source>
</evidence>
<dbReference type="Proteomes" id="UP000288805">
    <property type="component" value="Unassembled WGS sequence"/>
</dbReference>
<dbReference type="SUPFAM" id="SSF54171">
    <property type="entry name" value="DNA-binding domain"/>
    <property type="match status" value="1"/>
</dbReference>
<dbReference type="InterPro" id="IPR036955">
    <property type="entry name" value="AP2/ERF_dom_sf"/>
</dbReference>
<reference evidence="9 10" key="1">
    <citation type="journal article" date="2018" name="PLoS Genet.">
        <title>Population sequencing reveals clonal diversity and ancestral inbreeding in the grapevine cultivar Chardonnay.</title>
        <authorList>
            <person name="Roach M.J."/>
            <person name="Johnson D.L."/>
            <person name="Bohlmann J."/>
            <person name="van Vuuren H.J."/>
            <person name="Jones S.J."/>
            <person name="Pretorius I.S."/>
            <person name="Schmidt S.A."/>
            <person name="Borneman A.R."/>
        </authorList>
    </citation>
    <scope>NUCLEOTIDE SEQUENCE [LARGE SCALE GENOMIC DNA]</scope>
    <source>
        <strain evidence="10">cv. Chardonnay</strain>
        <tissue evidence="9">Leaf</tissue>
    </source>
</reference>
<dbReference type="InterPro" id="IPR015300">
    <property type="entry name" value="DNA-bd_pseudobarrel_sf"/>
</dbReference>
<dbReference type="EMBL" id="QGNW01000018">
    <property type="protein sequence ID" value="RVX15663.1"/>
    <property type="molecule type" value="Genomic_DNA"/>
</dbReference>
<dbReference type="GO" id="GO:0003700">
    <property type="term" value="F:DNA-binding transcription factor activity"/>
    <property type="evidence" value="ECO:0007669"/>
    <property type="project" value="InterPro"/>
</dbReference>
<evidence type="ECO:0000259" key="8">
    <source>
        <dbReference type="PROSITE" id="PS51032"/>
    </source>
</evidence>
<dbReference type="PANTHER" id="PTHR31140">
    <property type="entry name" value="B3 DOMAIN-CONTAINING TRANSCRIPTION FACTOR ABI3"/>
    <property type="match status" value="1"/>
</dbReference>
<dbReference type="GO" id="GO:0003677">
    <property type="term" value="F:DNA binding"/>
    <property type="evidence" value="ECO:0007669"/>
    <property type="project" value="UniProtKB-KW"/>
</dbReference>
<keyword evidence="3" id="KW-0805">Transcription regulation</keyword>
<comment type="similarity">
    <text evidence="2">Belongs to the AP2/ERF transcription factor family. RAV subfamily.</text>
</comment>
<dbReference type="InterPro" id="IPR001471">
    <property type="entry name" value="AP2/ERF_dom"/>
</dbReference>
<dbReference type="PROSITE" id="PS51032">
    <property type="entry name" value="AP2_ERF"/>
    <property type="match status" value="1"/>
</dbReference>
<dbReference type="SUPFAM" id="SSF101936">
    <property type="entry name" value="DNA-binding pseudobarrel domain"/>
    <property type="match status" value="1"/>
</dbReference>
<dbReference type="AlphaFoldDB" id="A0A438K387"/>
<proteinExistence type="inferred from homology"/>
<evidence type="ECO:0000313" key="9">
    <source>
        <dbReference type="EMBL" id="RVX15663.1"/>
    </source>
</evidence>
<dbReference type="GO" id="GO:0005634">
    <property type="term" value="C:nucleus"/>
    <property type="evidence" value="ECO:0007669"/>
    <property type="project" value="UniProtKB-SubCell"/>
</dbReference>
<dbReference type="SMART" id="SM00380">
    <property type="entry name" value="AP2"/>
    <property type="match status" value="1"/>
</dbReference>
<comment type="subcellular location">
    <subcellularLocation>
        <location evidence="1">Nucleus</location>
    </subcellularLocation>
</comment>
<dbReference type="PANTHER" id="PTHR31140:SF60">
    <property type="entry name" value="TF-B3 DOMAIN-CONTAINING PROTEIN"/>
    <property type="match status" value="1"/>
</dbReference>
<feature type="domain" description="AP2/ERF" evidence="8">
    <location>
        <begin position="39"/>
        <end position="94"/>
    </location>
</feature>
<dbReference type="PROSITE" id="PS50863">
    <property type="entry name" value="B3"/>
    <property type="match status" value="1"/>
</dbReference>
<dbReference type="SMART" id="SM01019">
    <property type="entry name" value="B3"/>
    <property type="match status" value="1"/>
</dbReference>
<evidence type="ECO:0000313" key="10">
    <source>
        <dbReference type="Proteomes" id="UP000288805"/>
    </source>
</evidence>
<dbReference type="InterPro" id="IPR016177">
    <property type="entry name" value="DNA-bd_dom_sf"/>
</dbReference>
<keyword evidence="5" id="KW-0804">Transcription</keyword>
<dbReference type="Gene3D" id="3.30.730.10">
    <property type="entry name" value="AP2/ERF domain"/>
    <property type="match status" value="1"/>
</dbReference>
<dbReference type="CDD" id="cd00018">
    <property type="entry name" value="AP2"/>
    <property type="match status" value="1"/>
</dbReference>
<comment type="caution">
    <text evidence="9">The sequence shown here is derived from an EMBL/GenBank/DDBJ whole genome shotgun (WGS) entry which is preliminary data.</text>
</comment>
<dbReference type="CDD" id="cd10017">
    <property type="entry name" value="B3_DNA"/>
    <property type="match status" value="1"/>
</dbReference>
<organism evidence="9 10">
    <name type="scientific">Vitis vinifera</name>
    <name type="common">Grape</name>
    <dbReference type="NCBI Taxonomy" id="29760"/>
    <lineage>
        <taxon>Eukaryota</taxon>
        <taxon>Viridiplantae</taxon>
        <taxon>Streptophyta</taxon>
        <taxon>Embryophyta</taxon>
        <taxon>Tracheophyta</taxon>
        <taxon>Spermatophyta</taxon>
        <taxon>Magnoliopsida</taxon>
        <taxon>eudicotyledons</taxon>
        <taxon>Gunneridae</taxon>
        <taxon>Pentapetalae</taxon>
        <taxon>rosids</taxon>
        <taxon>Vitales</taxon>
        <taxon>Vitaceae</taxon>
        <taxon>Viteae</taxon>
        <taxon>Vitis</taxon>
    </lineage>
</organism>
<evidence type="ECO:0000259" key="7">
    <source>
        <dbReference type="PROSITE" id="PS50863"/>
    </source>
</evidence>
<protein>
    <submittedName>
        <fullName evidence="9">AP2/ERF and B3 domain-containing transcription factor</fullName>
    </submittedName>
</protein>
<evidence type="ECO:0000256" key="5">
    <source>
        <dbReference type="ARBA" id="ARBA00023163"/>
    </source>
</evidence>
<evidence type="ECO:0000256" key="6">
    <source>
        <dbReference type="ARBA" id="ARBA00023242"/>
    </source>
</evidence>
<dbReference type="InterPro" id="IPR003340">
    <property type="entry name" value="B3_DNA-bd"/>
</dbReference>
<keyword evidence="6" id="KW-0539">Nucleus</keyword>
<dbReference type="Gene3D" id="2.40.330.10">
    <property type="entry name" value="DNA-binding pseudobarrel domain"/>
    <property type="match status" value="1"/>
</dbReference>
<dbReference type="InterPro" id="IPR044800">
    <property type="entry name" value="LEC2-like"/>
</dbReference>
<keyword evidence="4" id="KW-0238">DNA-binding</keyword>
<accession>A0A438K387</accession>
<name>A0A438K387_VITVI</name>
<evidence type="ECO:0000256" key="3">
    <source>
        <dbReference type="ARBA" id="ARBA00023015"/>
    </source>
</evidence>
<sequence length="309" mass="35221">MELEMDSTISYSRAGMVAERSFSSNSFSLSQPNDHRSSRFRGVVLLHSGNWGARISIQYQLVWLGTFPTAEEAARAYDTAALKLHKGDSFLNFPWSDHSPQEIMFQSYYSIGEIFKMIKDKSYSSNLATFIADQSLIMNYASDPMCEQGISYQLLFKKALTPRDVAKHPRLLIPKEYALMYFPPITGDVESVQLMFYDKDGIPWTFRYSCWESNQSFVFTTGWKQFVNAKRLKRGETISFYRCGIEEEFEESAFFMIDVDRGDWESDAIGEHMGEEISVGGNSNNGMDVDDKEKEAADKGFVLFGVKLG</sequence>
<feature type="domain" description="TF-B3" evidence="7">
    <location>
        <begin position="156"/>
        <end position="263"/>
    </location>
</feature>
<evidence type="ECO:0000256" key="1">
    <source>
        <dbReference type="ARBA" id="ARBA00004123"/>
    </source>
</evidence>
<evidence type="ECO:0000256" key="4">
    <source>
        <dbReference type="ARBA" id="ARBA00023125"/>
    </source>
</evidence>
<gene>
    <name evidence="9" type="primary">VvCHDp000361_0</name>
    <name evidence="9" type="ORF">CK203_009216</name>
</gene>
<dbReference type="Pfam" id="PF02362">
    <property type="entry name" value="B3"/>
    <property type="match status" value="1"/>
</dbReference>